<sequence length="124" mass="14220">MNIDWTPISEVELYNEIQKTELDLNGELSNFWELIKVSPSKWKEPIYGIEGSGFWVVAICGKYIIWYNDIEEGFNISTYSVYGVISEYHCNQDELSWTVERLFSLVKHGGNLIGNAGPPQPLNE</sequence>
<evidence type="ECO:0000313" key="2">
    <source>
        <dbReference type="Proteomes" id="UP000075663"/>
    </source>
</evidence>
<protein>
    <submittedName>
        <fullName evidence="1">Uncharacterized protein</fullName>
    </submittedName>
</protein>
<dbReference type="AlphaFoldDB" id="A0A150Y3K1"/>
<dbReference type="RefSeq" id="WP_062299628.1">
    <property type="nucleotide sequence ID" value="NZ_LRPB01000002.1"/>
</dbReference>
<dbReference type="EMBL" id="LRPB01000002">
    <property type="protein sequence ID" value="KYG85516.1"/>
    <property type="molecule type" value="Genomic_DNA"/>
</dbReference>
<gene>
    <name evidence="1" type="ORF">AWW67_14130</name>
</gene>
<comment type="caution">
    <text evidence="1">The sequence shown here is derived from an EMBL/GenBank/DDBJ whole genome shotgun (WGS) entry which is preliminary data.</text>
</comment>
<dbReference type="Proteomes" id="UP000075663">
    <property type="component" value="Unassembled WGS sequence"/>
</dbReference>
<name>A0A150Y3K1_9BACT</name>
<organism evidence="1 2">
    <name type="scientific">Roseivirga seohaensis</name>
    <dbReference type="NCBI Taxonomy" id="1914963"/>
    <lineage>
        <taxon>Bacteria</taxon>
        <taxon>Pseudomonadati</taxon>
        <taxon>Bacteroidota</taxon>
        <taxon>Cytophagia</taxon>
        <taxon>Cytophagales</taxon>
        <taxon>Roseivirgaceae</taxon>
        <taxon>Roseivirga</taxon>
    </lineage>
</organism>
<reference evidence="1 2" key="1">
    <citation type="submission" date="2016-01" db="EMBL/GenBank/DDBJ databases">
        <title>Genome sequencing of Roseivirga seohaensis SW-152.</title>
        <authorList>
            <person name="Selvaratnam C."/>
            <person name="Thevarajoo S."/>
            <person name="Goh K.M."/>
            <person name="Ee R."/>
            <person name="Chan K.-G."/>
            <person name="Chong C.S."/>
        </authorList>
    </citation>
    <scope>NUCLEOTIDE SEQUENCE [LARGE SCALE GENOMIC DNA]</scope>
    <source>
        <strain evidence="1 2">SW-152</strain>
    </source>
</reference>
<evidence type="ECO:0000313" key="1">
    <source>
        <dbReference type="EMBL" id="KYG85516.1"/>
    </source>
</evidence>
<proteinExistence type="predicted"/>
<accession>A0A150Y3K1</accession>
<dbReference type="STRING" id="1914963.AWW67_14130"/>